<comment type="caution">
    <text evidence="1">The sequence shown here is derived from an EMBL/GenBank/DDBJ whole genome shotgun (WGS) entry which is preliminary data.</text>
</comment>
<evidence type="ECO:0000313" key="1">
    <source>
        <dbReference type="EMBL" id="KAG0427624.1"/>
    </source>
</evidence>
<keyword evidence="2" id="KW-1185">Reference proteome</keyword>
<organism evidence="1 2">
    <name type="scientific">Ixodes persulcatus</name>
    <name type="common">Taiga tick</name>
    <dbReference type="NCBI Taxonomy" id="34615"/>
    <lineage>
        <taxon>Eukaryota</taxon>
        <taxon>Metazoa</taxon>
        <taxon>Ecdysozoa</taxon>
        <taxon>Arthropoda</taxon>
        <taxon>Chelicerata</taxon>
        <taxon>Arachnida</taxon>
        <taxon>Acari</taxon>
        <taxon>Parasitiformes</taxon>
        <taxon>Ixodida</taxon>
        <taxon>Ixodoidea</taxon>
        <taxon>Ixodidae</taxon>
        <taxon>Ixodinae</taxon>
        <taxon>Ixodes</taxon>
    </lineage>
</organism>
<gene>
    <name evidence="1" type="ORF">HPB47_025349</name>
</gene>
<sequence length="444" mass="48324">MDLQPTEAPPASPAVLSLSLSAPPIAGAATPAITSLLDEPLVAAFNQPAIVTHNPFSILGNDDALGEFPPLNSTSAPPPIERSDVWHPVSCRRKTALSAAPPAASLRSEFSLAVILRPTKPCRMHHGRGLSCHRLRNCCADRPPVSYTIAAPYQVRYLDRSNQFAVDAATSGVRDALLKETHIPIGTQQISVQAYEAVRRGQIRGFIKNAGGLDSAQVPRNLHFRKCAILQARPLGHCGSALITFDGTSLPFRVGLSSFTVRVRPFHRQTQVCDTCHLIGHRSAQCPNSTQARCSTCGAPKHDAVACPSAQPKCRNCGRAHHSTAHSCLKRQEIQLAMARRDRGRTQRLVLSRAPQAQSSIKVVARAEKLKFPRCIAAAAVHESTRQRREATVHAARCELSLGSVAPLGRNSIPSCLAETRSKSRRREFVCYKEAFAQRNRKKK</sequence>
<accession>A0AC60Q2G6</accession>
<proteinExistence type="predicted"/>
<name>A0AC60Q2G6_IXOPE</name>
<dbReference type="Proteomes" id="UP000805193">
    <property type="component" value="Unassembled WGS sequence"/>
</dbReference>
<evidence type="ECO:0000313" key="2">
    <source>
        <dbReference type="Proteomes" id="UP000805193"/>
    </source>
</evidence>
<protein>
    <submittedName>
        <fullName evidence="1">Uncharacterized protein</fullName>
    </submittedName>
</protein>
<reference evidence="1 2" key="1">
    <citation type="journal article" date="2020" name="Cell">
        <title>Large-Scale Comparative Analyses of Tick Genomes Elucidate Their Genetic Diversity and Vector Capacities.</title>
        <authorList>
            <consortium name="Tick Genome and Microbiome Consortium (TIGMIC)"/>
            <person name="Jia N."/>
            <person name="Wang J."/>
            <person name="Shi W."/>
            <person name="Du L."/>
            <person name="Sun Y."/>
            <person name="Zhan W."/>
            <person name="Jiang J.F."/>
            <person name="Wang Q."/>
            <person name="Zhang B."/>
            <person name="Ji P."/>
            <person name="Bell-Sakyi L."/>
            <person name="Cui X.M."/>
            <person name="Yuan T.T."/>
            <person name="Jiang B.G."/>
            <person name="Yang W.F."/>
            <person name="Lam T.T."/>
            <person name="Chang Q.C."/>
            <person name="Ding S.J."/>
            <person name="Wang X.J."/>
            <person name="Zhu J.G."/>
            <person name="Ruan X.D."/>
            <person name="Zhao L."/>
            <person name="Wei J.T."/>
            <person name="Ye R.Z."/>
            <person name="Que T.C."/>
            <person name="Du C.H."/>
            <person name="Zhou Y.H."/>
            <person name="Cheng J.X."/>
            <person name="Dai P.F."/>
            <person name="Guo W.B."/>
            <person name="Han X.H."/>
            <person name="Huang E.J."/>
            <person name="Li L.F."/>
            <person name="Wei W."/>
            <person name="Gao Y.C."/>
            <person name="Liu J.Z."/>
            <person name="Shao H.Z."/>
            <person name="Wang X."/>
            <person name="Wang C.C."/>
            <person name="Yang T.C."/>
            <person name="Huo Q.B."/>
            <person name="Li W."/>
            <person name="Chen H.Y."/>
            <person name="Chen S.E."/>
            <person name="Zhou L.G."/>
            <person name="Ni X.B."/>
            <person name="Tian J.H."/>
            <person name="Sheng Y."/>
            <person name="Liu T."/>
            <person name="Pan Y.S."/>
            <person name="Xia L.Y."/>
            <person name="Li J."/>
            <person name="Zhao F."/>
            <person name="Cao W.C."/>
        </authorList>
    </citation>
    <scope>NUCLEOTIDE SEQUENCE [LARGE SCALE GENOMIC DNA]</scope>
    <source>
        <strain evidence="1">Iper-2018</strain>
    </source>
</reference>
<dbReference type="EMBL" id="JABSTQ010009607">
    <property type="protein sequence ID" value="KAG0427624.1"/>
    <property type="molecule type" value="Genomic_DNA"/>
</dbReference>